<name>A0A0W0F9Q5_MONRR</name>
<dbReference type="EMBL" id="LATX01002192">
    <property type="protein sequence ID" value="KTB33053.1"/>
    <property type="molecule type" value="Genomic_DNA"/>
</dbReference>
<reference evidence="2 3" key="1">
    <citation type="submission" date="2015-12" db="EMBL/GenBank/DDBJ databases">
        <title>Draft genome sequence of Moniliophthora roreri, the causal agent of frosty pod rot of cacao.</title>
        <authorList>
            <person name="Aime M.C."/>
            <person name="Diaz-Valderrama J.R."/>
            <person name="Kijpornyongpan T."/>
            <person name="Phillips-Mora W."/>
        </authorList>
    </citation>
    <scope>NUCLEOTIDE SEQUENCE [LARGE SCALE GENOMIC DNA]</scope>
    <source>
        <strain evidence="2 3">MCA 2952</strain>
    </source>
</reference>
<evidence type="ECO:0000256" key="1">
    <source>
        <dbReference type="SAM" id="MobiDB-lite"/>
    </source>
</evidence>
<organism evidence="2 3">
    <name type="scientific">Moniliophthora roreri</name>
    <name type="common">Frosty pod rot fungus</name>
    <name type="synonym">Monilia roreri</name>
    <dbReference type="NCBI Taxonomy" id="221103"/>
    <lineage>
        <taxon>Eukaryota</taxon>
        <taxon>Fungi</taxon>
        <taxon>Dikarya</taxon>
        <taxon>Basidiomycota</taxon>
        <taxon>Agaricomycotina</taxon>
        <taxon>Agaricomycetes</taxon>
        <taxon>Agaricomycetidae</taxon>
        <taxon>Agaricales</taxon>
        <taxon>Marasmiineae</taxon>
        <taxon>Marasmiaceae</taxon>
        <taxon>Moniliophthora</taxon>
    </lineage>
</organism>
<feature type="region of interest" description="Disordered" evidence="1">
    <location>
        <begin position="1"/>
        <end position="24"/>
    </location>
</feature>
<proteinExistence type="predicted"/>
<evidence type="ECO:0000313" key="3">
    <source>
        <dbReference type="Proteomes" id="UP000054988"/>
    </source>
</evidence>
<evidence type="ECO:0000313" key="2">
    <source>
        <dbReference type="EMBL" id="KTB33053.1"/>
    </source>
</evidence>
<comment type="caution">
    <text evidence="2">The sequence shown here is derived from an EMBL/GenBank/DDBJ whole genome shotgun (WGS) entry which is preliminary data.</text>
</comment>
<sequence length="73" mass="7865">MTPTMYTTTPPNMDRSSSPAISSPTVSNLVITQPSAPFPILAITAFAVHPTPSLLFKFILSNLTLINSHCTYV</sequence>
<dbReference type="Proteomes" id="UP000054988">
    <property type="component" value="Unassembled WGS sequence"/>
</dbReference>
<accession>A0A0W0F9Q5</accession>
<protein>
    <submittedName>
        <fullName evidence="2">Uncharacterized protein</fullName>
    </submittedName>
</protein>
<dbReference type="AlphaFoldDB" id="A0A0W0F9Q5"/>
<gene>
    <name evidence="2" type="ORF">WG66_14381</name>
</gene>